<dbReference type="AlphaFoldDB" id="A0A9P4QV68"/>
<dbReference type="OrthoDB" id="3856898at2759"/>
<accession>A0A9P4QV68</accession>
<comment type="caution">
    <text evidence="1">The sequence shown here is derived from an EMBL/GenBank/DDBJ whole genome shotgun (WGS) entry which is preliminary data.</text>
</comment>
<name>A0A9P4QV68_9PLEO</name>
<evidence type="ECO:0000313" key="1">
    <source>
        <dbReference type="EMBL" id="KAF2731546.1"/>
    </source>
</evidence>
<proteinExistence type="predicted"/>
<evidence type="ECO:0000313" key="2">
    <source>
        <dbReference type="Proteomes" id="UP000799444"/>
    </source>
</evidence>
<dbReference type="EMBL" id="ML996193">
    <property type="protein sequence ID" value="KAF2731546.1"/>
    <property type="molecule type" value="Genomic_DNA"/>
</dbReference>
<protein>
    <submittedName>
        <fullName evidence="1">Uncharacterized protein</fullName>
    </submittedName>
</protein>
<organism evidence="1 2">
    <name type="scientific">Polyplosphaeria fusca</name>
    <dbReference type="NCBI Taxonomy" id="682080"/>
    <lineage>
        <taxon>Eukaryota</taxon>
        <taxon>Fungi</taxon>
        <taxon>Dikarya</taxon>
        <taxon>Ascomycota</taxon>
        <taxon>Pezizomycotina</taxon>
        <taxon>Dothideomycetes</taxon>
        <taxon>Pleosporomycetidae</taxon>
        <taxon>Pleosporales</taxon>
        <taxon>Tetraplosphaeriaceae</taxon>
        <taxon>Polyplosphaeria</taxon>
    </lineage>
</organism>
<feature type="non-terminal residue" evidence="1">
    <location>
        <position position="1"/>
    </location>
</feature>
<sequence length="62" mass="7229">WHAPIREHATRFSTYLQETLRCIERTNSQPIPAELMKTIIQGTLTFILKIQHTPNLNTIKTL</sequence>
<gene>
    <name evidence="1" type="ORF">EJ04DRAFT_442737</name>
</gene>
<reference evidence="1" key="1">
    <citation type="journal article" date="2020" name="Stud. Mycol.">
        <title>101 Dothideomycetes genomes: a test case for predicting lifestyles and emergence of pathogens.</title>
        <authorList>
            <person name="Haridas S."/>
            <person name="Albert R."/>
            <person name="Binder M."/>
            <person name="Bloem J."/>
            <person name="Labutti K."/>
            <person name="Salamov A."/>
            <person name="Andreopoulos B."/>
            <person name="Baker S."/>
            <person name="Barry K."/>
            <person name="Bills G."/>
            <person name="Bluhm B."/>
            <person name="Cannon C."/>
            <person name="Castanera R."/>
            <person name="Culley D."/>
            <person name="Daum C."/>
            <person name="Ezra D."/>
            <person name="Gonzalez J."/>
            <person name="Henrissat B."/>
            <person name="Kuo A."/>
            <person name="Liang C."/>
            <person name="Lipzen A."/>
            <person name="Lutzoni F."/>
            <person name="Magnuson J."/>
            <person name="Mondo S."/>
            <person name="Nolan M."/>
            <person name="Ohm R."/>
            <person name="Pangilinan J."/>
            <person name="Park H.-J."/>
            <person name="Ramirez L."/>
            <person name="Alfaro M."/>
            <person name="Sun H."/>
            <person name="Tritt A."/>
            <person name="Yoshinaga Y."/>
            <person name="Zwiers L.-H."/>
            <person name="Turgeon B."/>
            <person name="Goodwin S."/>
            <person name="Spatafora J."/>
            <person name="Crous P."/>
            <person name="Grigoriev I."/>
        </authorList>
    </citation>
    <scope>NUCLEOTIDE SEQUENCE</scope>
    <source>
        <strain evidence="1">CBS 125425</strain>
    </source>
</reference>
<keyword evidence="2" id="KW-1185">Reference proteome</keyword>
<dbReference type="Proteomes" id="UP000799444">
    <property type="component" value="Unassembled WGS sequence"/>
</dbReference>